<organism evidence="1 2">
    <name type="scientific">Lentzea guizhouensis</name>
    <dbReference type="NCBI Taxonomy" id="1586287"/>
    <lineage>
        <taxon>Bacteria</taxon>
        <taxon>Bacillati</taxon>
        <taxon>Actinomycetota</taxon>
        <taxon>Actinomycetes</taxon>
        <taxon>Pseudonocardiales</taxon>
        <taxon>Pseudonocardiaceae</taxon>
        <taxon>Lentzea</taxon>
    </lineage>
</organism>
<dbReference type="EMBL" id="CP016793">
    <property type="protein sequence ID" value="ANZ43604.1"/>
    <property type="molecule type" value="Genomic_DNA"/>
</dbReference>
<dbReference type="Proteomes" id="UP000093053">
    <property type="component" value="Chromosome"/>
</dbReference>
<sequence length="136" mass="15692">MRSDMDDQTIEALGKLSAALETTERARGHLYSFHQLTGTADFMLDEAIELLRKAGHDEHADRVQRELVGRNVLPGRWTFQIVEEYDDMYYDVFRDVERAARTDLAGGKRHELEARLKRDRQRFSSAAYADKDSRSG</sequence>
<dbReference type="AlphaFoldDB" id="A0A1B2I0W4"/>
<evidence type="ECO:0000313" key="1">
    <source>
        <dbReference type="EMBL" id="ANZ43604.1"/>
    </source>
</evidence>
<keyword evidence="2" id="KW-1185">Reference proteome</keyword>
<reference evidence="1 2" key="1">
    <citation type="submission" date="2016-07" db="EMBL/GenBank/DDBJ databases">
        <title>Complete genome sequence of the Lentzea guizhouensis DHS C013.</title>
        <authorList>
            <person name="Cao C."/>
        </authorList>
    </citation>
    <scope>NUCLEOTIDE SEQUENCE [LARGE SCALE GENOMIC DNA]</scope>
    <source>
        <strain evidence="1 2">DHS C013</strain>
    </source>
</reference>
<evidence type="ECO:0000313" key="2">
    <source>
        <dbReference type="Proteomes" id="UP000093053"/>
    </source>
</evidence>
<dbReference type="KEGG" id="led:BBK82_46590"/>
<proteinExistence type="predicted"/>
<dbReference type="STRING" id="1586287.BBK82_46590"/>
<gene>
    <name evidence="1" type="ORF">BBK82_46590</name>
</gene>
<protein>
    <submittedName>
        <fullName evidence="1">Uncharacterized protein</fullName>
    </submittedName>
</protein>
<name>A0A1B2I0W4_9PSEU</name>
<accession>A0A1B2I0W4</accession>